<dbReference type="InterPro" id="IPR029787">
    <property type="entry name" value="Nucleotide_cyclase"/>
</dbReference>
<evidence type="ECO:0000259" key="2">
    <source>
        <dbReference type="PROSITE" id="PS50883"/>
    </source>
</evidence>
<dbReference type="InterPro" id="IPR052155">
    <property type="entry name" value="Biofilm_reg_signaling"/>
</dbReference>
<gene>
    <name evidence="4" type="ORF">LZD57_06690</name>
    <name evidence="5" type="ORF">LZD57_12005</name>
</gene>
<feature type="transmembrane region" description="Helical" evidence="1">
    <location>
        <begin position="171"/>
        <end position="191"/>
    </location>
</feature>
<keyword evidence="1" id="KW-0472">Membrane</keyword>
<dbReference type="Gene3D" id="3.20.20.450">
    <property type="entry name" value="EAL domain"/>
    <property type="match status" value="1"/>
</dbReference>
<evidence type="ECO:0000256" key="1">
    <source>
        <dbReference type="SAM" id="Phobius"/>
    </source>
</evidence>
<dbReference type="InterPro" id="IPR000160">
    <property type="entry name" value="GGDEF_dom"/>
</dbReference>
<keyword evidence="6" id="KW-1185">Reference proteome</keyword>
<dbReference type="RefSeq" id="WP_233718734.1">
    <property type="nucleotide sequence ID" value="NZ_JAJUWU010000005.1"/>
</dbReference>
<dbReference type="Pfam" id="PF00990">
    <property type="entry name" value="GGDEF"/>
    <property type="match status" value="1"/>
</dbReference>
<feature type="transmembrane region" description="Helical" evidence="1">
    <location>
        <begin position="96"/>
        <end position="113"/>
    </location>
</feature>
<evidence type="ECO:0000313" key="5">
    <source>
        <dbReference type="EMBL" id="MCE7028714.1"/>
    </source>
</evidence>
<dbReference type="InterPro" id="IPR035919">
    <property type="entry name" value="EAL_sf"/>
</dbReference>
<dbReference type="CDD" id="cd01949">
    <property type="entry name" value="GGDEF"/>
    <property type="match status" value="1"/>
</dbReference>
<comment type="caution">
    <text evidence="4">The sequence shown here is derived from an EMBL/GenBank/DDBJ whole genome shotgun (WGS) entry which is preliminary data.</text>
</comment>
<evidence type="ECO:0000259" key="3">
    <source>
        <dbReference type="PROSITE" id="PS50887"/>
    </source>
</evidence>
<dbReference type="Gene3D" id="3.30.70.270">
    <property type="match status" value="1"/>
</dbReference>
<dbReference type="Proteomes" id="UP001139035">
    <property type="component" value="Unassembled WGS sequence"/>
</dbReference>
<evidence type="ECO:0000313" key="4">
    <source>
        <dbReference type="EMBL" id="MCE7027672.1"/>
    </source>
</evidence>
<name>A0A9X1T4A5_9HYPH</name>
<dbReference type="AlphaFoldDB" id="A0A9X1T4A5"/>
<dbReference type="SUPFAM" id="SSF55073">
    <property type="entry name" value="Nucleotide cyclase"/>
    <property type="match status" value="1"/>
</dbReference>
<organism evidence="4 6">
    <name type="scientific">Jiella avicenniae</name>
    <dbReference type="NCBI Taxonomy" id="2907202"/>
    <lineage>
        <taxon>Bacteria</taxon>
        <taxon>Pseudomonadati</taxon>
        <taxon>Pseudomonadota</taxon>
        <taxon>Alphaproteobacteria</taxon>
        <taxon>Hyphomicrobiales</taxon>
        <taxon>Aurantimonadaceae</taxon>
        <taxon>Jiella</taxon>
    </lineage>
</organism>
<feature type="domain" description="EAL" evidence="2">
    <location>
        <begin position="385"/>
        <end position="638"/>
    </location>
</feature>
<reference evidence="4" key="1">
    <citation type="submission" date="2022-01" db="EMBL/GenBank/DDBJ databases">
        <title>Jiella avicenniae sp. nov., a novel endophytic bacterium isolated from bark of Avicennia marina.</title>
        <authorList>
            <person name="Tuo L."/>
        </authorList>
    </citation>
    <scope>NUCLEOTIDE SEQUENCE</scope>
    <source>
        <strain evidence="4">CBK1P-4</strain>
    </source>
</reference>
<feature type="transmembrane region" description="Helical" evidence="1">
    <location>
        <begin position="34"/>
        <end position="51"/>
    </location>
</feature>
<protein>
    <submittedName>
        <fullName evidence="4">EAL domain-containing protein</fullName>
    </submittedName>
</protein>
<sequence>MLVLKKSVDWLTFRSVQPGLAVAQFRELQRQIPLLYALLSVNALAVAYTHHGTAPEWMTVWVPALLLTVSVVRLVKWLISPVARVSEEEAIRALKRTTILGSVIAVAYISWSLQLSRYGNEHQQSHVAIFIAITVIGCIFCLMHLPQAALSVTAIVTLPYLAYYVSPDDAIYTAVGFNILLVTLVMIRVLLNSFDGFAMLIRTQVHTEKLNREITKLAHTDMLTGLPNRRLFFTEADRRIGHCRTAGRELALGVIDLDRFKAANDTFGHVVGDEILGAVGERLRDIFVNHDGLVARLGGDEFAFVVEGDDAKALALAGHVCQALAAPFHLEDITVSIGASCGIATTHDVLGTSRELYDCADYALYKTKSERRGFATLYSPEHEQRIRSERAVEAALQVADLDEEMEVHLQPIASIDGGTVAFVEALARWTSPELGPVAPDVFILLAERAGIMHRLTLTLLGKALAHLERLPAEVMLSFNLSAHDITCHETVVAIMSLVRRSGVHPSRLVMELTETAVVRDFEAAEASMRLLRSLGIKIALDDFGTGQSSLSYLRRLPIDKVKIDRSFVAGADDVEGRELLSAVVAFCKSMRMQCIAEGVEDASQLRFLQSIDCDFFQGYLLAKPLPIDELVVLVQGRGLPDQRLAKA</sequence>
<evidence type="ECO:0000313" key="6">
    <source>
        <dbReference type="Proteomes" id="UP001139035"/>
    </source>
</evidence>
<dbReference type="Pfam" id="PF00563">
    <property type="entry name" value="EAL"/>
    <property type="match status" value="1"/>
</dbReference>
<dbReference type="SMART" id="SM00267">
    <property type="entry name" value="GGDEF"/>
    <property type="match status" value="1"/>
</dbReference>
<dbReference type="EMBL" id="JAJUWU010000005">
    <property type="protein sequence ID" value="MCE7027672.1"/>
    <property type="molecule type" value="Genomic_DNA"/>
</dbReference>
<dbReference type="EMBL" id="JAJUWU010000010">
    <property type="protein sequence ID" value="MCE7028714.1"/>
    <property type="molecule type" value="Genomic_DNA"/>
</dbReference>
<dbReference type="CDD" id="cd01948">
    <property type="entry name" value="EAL"/>
    <property type="match status" value="1"/>
</dbReference>
<feature type="domain" description="GGDEF" evidence="3">
    <location>
        <begin position="248"/>
        <end position="380"/>
    </location>
</feature>
<keyword evidence="1" id="KW-0812">Transmembrane</keyword>
<dbReference type="NCBIfam" id="TIGR00254">
    <property type="entry name" value="GGDEF"/>
    <property type="match status" value="1"/>
</dbReference>
<dbReference type="InterPro" id="IPR001633">
    <property type="entry name" value="EAL_dom"/>
</dbReference>
<dbReference type="PANTHER" id="PTHR44757">
    <property type="entry name" value="DIGUANYLATE CYCLASE DGCP"/>
    <property type="match status" value="1"/>
</dbReference>
<dbReference type="SMART" id="SM00052">
    <property type="entry name" value="EAL"/>
    <property type="match status" value="1"/>
</dbReference>
<feature type="transmembrane region" description="Helical" evidence="1">
    <location>
        <begin position="125"/>
        <end position="143"/>
    </location>
</feature>
<dbReference type="InterPro" id="IPR043128">
    <property type="entry name" value="Rev_trsase/Diguanyl_cyclase"/>
</dbReference>
<dbReference type="PROSITE" id="PS50883">
    <property type="entry name" value="EAL"/>
    <property type="match status" value="1"/>
</dbReference>
<keyword evidence="1" id="KW-1133">Transmembrane helix</keyword>
<feature type="transmembrane region" description="Helical" evidence="1">
    <location>
        <begin position="57"/>
        <end position="75"/>
    </location>
</feature>
<dbReference type="PROSITE" id="PS50887">
    <property type="entry name" value="GGDEF"/>
    <property type="match status" value="1"/>
</dbReference>
<dbReference type="PANTHER" id="PTHR44757:SF2">
    <property type="entry name" value="BIOFILM ARCHITECTURE MAINTENANCE PROTEIN MBAA"/>
    <property type="match status" value="1"/>
</dbReference>
<dbReference type="SUPFAM" id="SSF141868">
    <property type="entry name" value="EAL domain-like"/>
    <property type="match status" value="1"/>
</dbReference>
<accession>A0A9X1T4A5</accession>
<proteinExistence type="predicted"/>